<evidence type="ECO:0000256" key="1">
    <source>
        <dbReference type="SAM" id="Phobius"/>
    </source>
</evidence>
<keyword evidence="1" id="KW-0812">Transmembrane</keyword>
<proteinExistence type="predicted"/>
<protein>
    <recommendedName>
        <fullName evidence="3">Zincin peptidase</fullName>
    </recommendedName>
</protein>
<dbReference type="EMBL" id="CACRSL010000003">
    <property type="protein sequence ID" value="VYS87875.1"/>
    <property type="molecule type" value="Genomic_DNA"/>
</dbReference>
<feature type="transmembrane region" description="Helical" evidence="1">
    <location>
        <begin position="40"/>
        <end position="58"/>
    </location>
</feature>
<organism evidence="2">
    <name type="scientific">uncultured Anaerotruncus sp</name>
    <dbReference type="NCBI Taxonomy" id="905011"/>
    <lineage>
        <taxon>Bacteria</taxon>
        <taxon>Bacillati</taxon>
        <taxon>Bacillota</taxon>
        <taxon>Clostridia</taxon>
        <taxon>Eubacteriales</taxon>
        <taxon>Oscillospiraceae</taxon>
        <taxon>Anaerotruncus</taxon>
        <taxon>environmental samples</taxon>
    </lineage>
</organism>
<evidence type="ECO:0000313" key="2">
    <source>
        <dbReference type="EMBL" id="VYS87875.1"/>
    </source>
</evidence>
<dbReference type="Pfam" id="PF11667">
    <property type="entry name" value="DUF3267"/>
    <property type="match status" value="1"/>
</dbReference>
<keyword evidence="1" id="KW-1133">Transmembrane helix</keyword>
<accession>A0A6N2S7Q2</accession>
<feature type="transmembrane region" description="Helical" evidence="1">
    <location>
        <begin position="124"/>
        <end position="145"/>
    </location>
</feature>
<reference evidence="2" key="1">
    <citation type="submission" date="2019-11" db="EMBL/GenBank/DDBJ databases">
        <authorList>
            <person name="Feng L."/>
        </authorList>
    </citation>
    <scope>NUCLEOTIDE SEQUENCE</scope>
    <source>
        <strain evidence="2">AundefinedLFYP135</strain>
    </source>
</reference>
<keyword evidence="1" id="KW-0472">Membrane</keyword>
<dbReference type="InterPro" id="IPR021683">
    <property type="entry name" value="DUF3267"/>
</dbReference>
<name>A0A6N2S7Q2_9FIRM</name>
<evidence type="ECO:0008006" key="3">
    <source>
        <dbReference type="Google" id="ProtNLM"/>
    </source>
</evidence>
<gene>
    <name evidence="2" type="ORF">AULFYP135_00742</name>
</gene>
<sequence length="204" mass="22819">MKLIYKGVFQDESQLPQVELPEGAVPFEEPDDPAELSRQAAKFAIFPLGFGAGVYLLRRILLPGITLMELIHPIGILLALLAILPHELLHAVCFPRDAQVELFISPRNLMAFVTSTAPMSRGRFLFMSLLPNLVFGALPMVLWIFLPDTFWGNAIGALGFYSAMMGVGDYLNVYNAATQMPKDALTRLSGFHSYWYWPNEKREG</sequence>
<feature type="transmembrane region" description="Helical" evidence="1">
    <location>
        <begin position="70"/>
        <end position="89"/>
    </location>
</feature>
<feature type="transmembrane region" description="Helical" evidence="1">
    <location>
        <begin position="151"/>
        <end position="171"/>
    </location>
</feature>
<dbReference type="AlphaFoldDB" id="A0A6N2S7Q2"/>